<dbReference type="Pfam" id="PF11443">
    <property type="entry name" value="DUF2828"/>
    <property type="match status" value="1"/>
</dbReference>
<dbReference type="EMBL" id="DTBH01000032">
    <property type="protein sequence ID" value="HGQ76564.1"/>
    <property type="molecule type" value="Genomic_DNA"/>
</dbReference>
<dbReference type="InterPro" id="IPR011205">
    <property type="entry name" value="UCP015417_vWA"/>
</dbReference>
<protein>
    <submittedName>
        <fullName evidence="4">DUF2828 family protein</fullName>
    </submittedName>
</protein>
<dbReference type="InterPro" id="IPR056690">
    <property type="entry name" value="DUF7788"/>
</dbReference>
<gene>
    <name evidence="4" type="ORF">ENT72_01510</name>
    <name evidence="3" type="ORF">ENU12_01265</name>
</gene>
<dbReference type="AlphaFoldDB" id="A0A7C4W5Z8"/>
<dbReference type="Pfam" id="PF25043">
    <property type="entry name" value="DUF7788"/>
    <property type="match status" value="1"/>
</dbReference>
<sequence length="499" mass="57185">MRYRILRYFFHLSEISILGVYIYEKEKIPRMGVLGMMKTNEGGNTYEFSLNHHLEFFSKAGSLFEGRYSFYGQEESALSLFQKMWAIDRIEDRALAMKLLFWLRDCRGGAGNRSGFRKCARWLAKNDSKWLEVNMHLIPEYGRWDDLKILFGTPLEDQAAKLWAEAITEKNVLAAKWAKREYKPVQRALGLNEAGLRKLLANIRKQHIVEHKMCQDMWKEIEYEKVPSVAMARYTRAFLRHDKEGFETYKSKLSNGEAKINTQALYPHDCVRTVFFGDKELADLQFENLPNFMPENYKVIVISDTSGSMSVPVSGSIQAVDISIGLALYCSAKIPQDNPFHKKFIAFESESEFKNWNGMKFSEAVTNREIFDGACGATRIDKALKLILDTARFYNLRQEQLPDVLLIVSDMQFHMGVEGEGTEVEKVLKQFQENGYIPPKIVYWNTAGYAGSPATVNTPNTVLISGFSPSVLKYVFASDFSPMSVLYATVEKYKVNIPN</sequence>
<feature type="domain" description="DUF7788" evidence="2">
    <location>
        <begin position="300"/>
        <end position="476"/>
    </location>
</feature>
<evidence type="ECO:0000313" key="4">
    <source>
        <dbReference type="EMBL" id="HGU41590.1"/>
    </source>
</evidence>
<dbReference type="InterPro" id="IPR036465">
    <property type="entry name" value="vWFA_dom_sf"/>
</dbReference>
<dbReference type="PANTHER" id="PTHR31373">
    <property type="entry name" value="OS06G0652100 PROTEIN"/>
    <property type="match status" value="1"/>
</dbReference>
<reference evidence="4" key="1">
    <citation type="journal article" date="2020" name="mSystems">
        <title>Genome- and Community-Level Interaction Insights into Carbon Utilization and Element Cycling Functions of Hydrothermarchaeota in Hydrothermal Sediment.</title>
        <authorList>
            <person name="Zhou Z."/>
            <person name="Liu Y."/>
            <person name="Xu W."/>
            <person name="Pan J."/>
            <person name="Luo Z.H."/>
            <person name="Li M."/>
        </authorList>
    </citation>
    <scope>NUCLEOTIDE SEQUENCE [LARGE SCALE GENOMIC DNA]</scope>
    <source>
        <strain evidence="4">SpSt-604</strain>
        <strain evidence="3">SpSt-640</strain>
    </source>
</reference>
<dbReference type="PANTHER" id="PTHR31373:SF27">
    <property type="entry name" value="TROVE DOMAIN-CONTAINING PROTEIN"/>
    <property type="match status" value="1"/>
</dbReference>
<proteinExistence type="predicted"/>
<dbReference type="InterPro" id="IPR058580">
    <property type="entry name" value="DUF2828"/>
</dbReference>
<dbReference type="Gene3D" id="3.40.50.410">
    <property type="entry name" value="von Willebrand factor, type A domain"/>
    <property type="match status" value="1"/>
</dbReference>
<evidence type="ECO:0000259" key="2">
    <source>
        <dbReference type="Pfam" id="PF25043"/>
    </source>
</evidence>
<evidence type="ECO:0000313" key="3">
    <source>
        <dbReference type="EMBL" id="HGQ76564.1"/>
    </source>
</evidence>
<organism evidence="4">
    <name type="scientific">Fervidobacterium pennivorans</name>
    <dbReference type="NCBI Taxonomy" id="93466"/>
    <lineage>
        <taxon>Bacteria</taxon>
        <taxon>Thermotogati</taxon>
        <taxon>Thermotogota</taxon>
        <taxon>Thermotogae</taxon>
        <taxon>Thermotogales</taxon>
        <taxon>Fervidobacteriaceae</taxon>
        <taxon>Fervidobacterium</taxon>
    </lineage>
</organism>
<feature type="domain" description="DUF2828" evidence="1">
    <location>
        <begin position="193"/>
        <end position="274"/>
    </location>
</feature>
<dbReference type="SUPFAM" id="SSF53300">
    <property type="entry name" value="vWA-like"/>
    <property type="match status" value="1"/>
</dbReference>
<evidence type="ECO:0000259" key="1">
    <source>
        <dbReference type="Pfam" id="PF11443"/>
    </source>
</evidence>
<accession>A0A7C4W5Z8</accession>
<name>A0A7C4W5Z8_FERPE</name>
<comment type="caution">
    <text evidence="4">The sequence shown here is derived from an EMBL/GenBank/DDBJ whole genome shotgun (WGS) entry which is preliminary data.</text>
</comment>
<dbReference type="EMBL" id="DSZT01000048">
    <property type="protein sequence ID" value="HGU41590.1"/>
    <property type="molecule type" value="Genomic_DNA"/>
</dbReference>